<evidence type="ECO:0000256" key="1">
    <source>
        <dbReference type="SAM" id="MobiDB-lite"/>
    </source>
</evidence>
<reference evidence="4 5" key="1">
    <citation type="submission" date="2018-02" db="EMBL/GenBank/DDBJ databases">
        <authorList>
            <person name="Cohen D.B."/>
            <person name="Kent A.D."/>
        </authorList>
    </citation>
    <scope>NUCLEOTIDE SEQUENCE [LARGE SCALE GENOMIC DNA]</scope>
    <source>
        <strain evidence="4">1</strain>
    </source>
</reference>
<dbReference type="Proteomes" id="UP000238164">
    <property type="component" value="Chromosome 1"/>
</dbReference>
<accession>A0A2N9JIZ6</accession>
<evidence type="ECO:0000259" key="3">
    <source>
        <dbReference type="Pfam" id="PF11350"/>
    </source>
</evidence>
<proteinExistence type="predicted"/>
<keyword evidence="2" id="KW-0472">Membrane</keyword>
<keyword evidence="5" id="KW-1185">Reference proteome</keyword>
<feature type="domain" description="DUF3152" evidence="3">
    <location>
        <begin position="89"/>
        <end position="246"/>
    </location>
</feature>
<dbReference type="EMBL" id="LT985188">
    <property type="protein sequence ID" value="SPD88044.1"/>
    <property type="molecule type" value="Genomic_DNA"/>
</dbReference>
<evidence type="ECO:0000313" key="5">
    <source>
        <dbReference type="Proteomes" id="UP000238164"/>
    </source>
</evidence>
<dbReference type="RefSeq" id="WP_105186639.1">
    <property type="nucleotide sequence ID" value="NZ_BAAAGO010000035.1"/>
</dbReference>
<evidence type="ECO:0000313" key="4">
    <source>
        <dbReference type="EMBL" id="SPD88044.1"/>
    </source>
</evidence>
<evidence type="ECO:0000256" key="2">
    <source>
        <dbReference type="SAM" id="Phobius"/>
    </source>
</evidence>
<feature type="transmembrane region" description="Helical" evidence="2">
    <location>
        <begin position="12"/>
        <end position="33"/>
    </location>
</feature>
<dbReference type="OrthoDB" id="9779865at2"/>
<dbReference type="AlphaFoldDB" id="A0A2N9JIZ6"/>
<feature type="compositionally biased region" description="Low complexity" evidence="1">
    <location>
        <begin position="59"/>
        <end position="90"/>
    </location>
</feature>
<keyword evidence="2" id="KW-1133">Transmembrane helix</keyword>
<name>A0A2N9JIZ6_9ACTN</name>
<gene>
    <name evidence="4" type="ORF">MPLG2_3014</name>
</gene>
<keyword evidence="2" id="KW-0812">Transmembrane</keyword>
<dbReference type="InterPro" id="IPR022603">
    <property type="entry name" value="DUF3152"/>
</dbReference>
<organism evidence="4 5">
    <name type="scientific">Micropruina glycogenica</name>
    <dbReference type="NCBI Taxonomy" id="75385"/>
    <lineage>
        <taxon>Bacteria</taxon>
        <taxon>Bacillati</taxon>
        <taxon>Actinomycetota</taxon>
        <taxon>Actinomycetes</taxon>
        <taxon>Propionibacteriales</taxon>
        <taxon>Nocardioidaceae</taxon>
        <taxon>Micropruina</taxon>
    </lineage>
</organism>
<sequence>MSDPGVQRRVLNWGRTALVIAAVVTLVAVVFGVRAVSAPVEKAGAPTIAVPAPSGTRFTSPSPTPSATGTESPSSSASASPSASPTKSIKASGDFDWATTTAAASGSQGKLYRYAVAVESSAKLKVNSVAGDIAGVLNDPRSWTGDGDVRFALVSQAKAEVKVYLASTKTAASLCDGDGEAGYTCVLGDVVVINAAQWTTAAAGFGDLTRYREFLINHAFGHLIGKKHAECGGKGKKAPVMLQQGAGLFGCTANPWP</sequence>
<feature type="region of interest" description="Disordered" evidence="1">
    <location>
        <begin position="46"/>
        <end position="90"/>
    </location>
</feature>
<protein>
    <submittedName>
        <fullName evidence="4">Putative membrane protein</fullName>
    </submittedName>
</protein>
<dbReference type="KEGG" id="mgg:MPLG2_3014"/>
<dbReference type="Pfam" id="PF11350">
    <property type="entry name" value="DUF3152"/>
    <property type="match status" value="1"/>
</dbReference>
<dbReference type="SUPFAM" id="SSF55486">
    <property type="entry name" value="Metalloproteases ('zincins'), catalytic domain"/>
    <property type="match status" value="1"/>
</dbReference>